<feature type="compositionally biased region" description="Basic and acidic residues" evidence="1">
    <location>
        <begin position="33"/>
        <end position="49"/>
    </location>
</feature>
<evidence type="ECO:0000256" key="1">
    <source>
        <dbReference type="SAM" id="MobiDB-lite"/>
    </source>
</evidence>
<feature type="compositionally biased region" description="Basic residues" evidence="1">
    <location>
        <begin position="173"/>
        <end position="182"/>
    </location>
</feature>
<protein>
    <submittedName>
        <fullName evidence="2">Uncharacterized protein</fullName>
    </submittedName>
</protein>
<feature type="compositionally biased region" description="Basic and acidic residues" evidence="1">
    <location>
        <begin position="159"/>
        <end position="172"/>
    </location>
</feature>
<organism evidence="2 3">
    <name type="scientific">Toxoplasma gondii TgCatPRC2</name>
    <dbReference type="NCBI Taxonomy" id="1130821"/>
    <lineage>
        <taxon>Eukaryota</taxon>
        <taxon>Sar</taxon>
        <taxon>Alveolata</taxon>
        <taxon>Apicomplexa</taxon>
        <taxon>Conoidasida</taxon>
        <taxon>Coccidia</taxon>
        <taxon>Eucoccidiorida</taxon>
        <taxon>Eimeriorina</taxon>
        <taxon>Sarcocystidae</taxon>
        <taxon>Toxoplasma</taxon>
    </lineage>
</organism>
<accession>A0A151HMD9</accession>
<feature type="compositionally biased region" description="Basic and acidic residues" evidence="1">
    <location>
        <begin position="129"/>
        <end position="149"/>
    </location>
</feature>
<reference evidence="3" key="1">
    <citation type="submission" date="2016-03" db="EMBL/GenBank/DDBJ databases">
        <authorList>
            <person name="Sibley D."/>
            <person name="Venepally P."/>
            <person name="Karamycheva S."/>
            <person name="Hadjithomas M."/>
            <person name="Khan A."/>
            <person name="Brunk B."/>
            <person name="Roos D."/>
            <person name="Caler E."/>
            <person name="Lorenzi H."/>
        </authorList>
    </citation>
    <scope>NUCLEOTIDE SEQUENCE [LARGE SCALE GENOMIC DNA]</scope>
    <source>
        <strain evidence="3">TgCatPRC2</strain>
    </source>
</reference>
<gene>
    <name evidence="2" type="ORF">TGPRC2_423580</name>
</gene>
<feature type="compositionally biased region" description="Basic and acidic residues" evidence="1">
    <location>
        <begin position="238"/>
        <end position="252"/>
    </location>
</feature>
<evidence type="ECO:0000313" key="3">
    <source>
        <dbReference type="Proteomes" id="UP000075225"/>
    </source>
</evidence>
<dbReference type="EMBL" id="AHZP02000500">
    <property type="protein sequence ID" value="KYK70557.1"/>
    <property type="molecule type" value="Genomic_DNA"/>
</dbReference>
<comment type="caution">
    <text evidence="2">The sequence shown here is derived from an EMBL/GenBank/DDBJ whole genome shotgun (WGS) entry which is preliminary data.</text>
</comment>
<feature type="compositionally biased region" description="Low complexity" evidence="1">
    <location>
        <begin position="187"/>
        <end position="196"/>
    </location>
</feature>
<dbReference type="VEuPathDB" id="ToxoDB:TGPRC2_423580"/>
<feature type="region of interest" description="Disordered" evidence="1">
    <location>
        <begin position="17"/>
        <end position="50"/>
    </location>
</feature>
<evidence type="ECO:0000313" key="2">
    <source>
        <dbReference type="EMBL" id="KYK70557.1"/>
    </source>
</evidence>
<dbReference type="AlphaFoldDB" id="A0A151HMD9"/>
<proteinExistence type="predicted"/>
<name>A0A151HMD9_TOXGO</name>
<feature type="region of interest" description="Disordered" evidence="1">
    <location>
        <begin position="121"/>
        <end position="252"/>
    </location>
</feature>
<sequence length="401" mass="44850">MRICLWAEDQYMSGRGSGGEILATRSAQRRGLRRDAKQRGGGRDGDAARARRRDRQVECVSWRKKRKTAGEFFCAGSARFSPLALSPRSRSAGTGVHSRGAFQHRSEGAFSHFSRWLPAQTGARNSESWCRRAEKRESGQTRFLPEKSRFGGGESPRAFQKEGGEEGRERTQTKTRGRRKKAETRESAPAASSGADGADDPQRKARSGRAAGASRRRRFSRSPSEKKLGPTHKSRQMQLEKRKNEETQEKRTLRAFASRATRALRGPQLYLHPKSGGKGDARALAARFRQLASFSFAATKNCRQRACFFSFLTHRERTRSSRHRAPGKPNLCKSESSDFPASRLRLVPLPSPPIPRRDLADPHFSEVVVVVAASVKEAESGGVRKRMLAGRRFSWSSLRLL</sequence>
<dbReference type="Proteomes" id="UP000075225">
    <property type="component" value="Unassembled WGS sequence"/>
</dbReference>